<dbReference type="RefSeq" id="WP_338450820.1">
    <property type="nucleotide sequence ID" value="NZ_CP137640.1"/>
</dbReference>
<dbReference type="EMBL" id="CP137640">
    <property type="protein sequence ID" value="WVX81912.1"/>
    <property type="molecule type" value="Genomic_DNA"/>
</dbReference>
<evidence type="ECO:0000313" key="2">
    <source>
        <dbReference type="Proteomes" id="UP001357223"/>
    </source>
</evidence>
<accession>A0ABZ2CEZ9</accession>
<sequence>MKRFQFQMLPCNQDLYNLQVKGVKNQMIKLKLGNITVTSLGDSSGFFIGETNTHKNFCSNKVITDIVGDISGKENTVINNKWVKDNLEWKEE</sequence>
<protein>
    <submittedName>
        <fullName evidence="1">Uncharacterized protein</fullName>
    </submittedName>
</protein>
<keyword evidence="2" id="KW-1185">Reference proteome</keyword>
<gene>
    <name evidence="1" type="ORF">R4Z09_02445</name>
</gene>
<evidence type="ECO:0000313" key="1">
    <source>
        <dbReference type="EMBL" id="WVX81912.1"/>
    </source>
</evidence>
<proteinExistence type="predicted"/>
<dbReference type="Proteomes" id="UP001357223">
    <property type="component" value="Chromosome"/>
</dbReference>
<name>A0ABZ2CEZ9_9BACI</name>
<reference evidence="1 2" key="1">
    <citation type="submission" date="2023-10" db="EMBL/GenBank/DDBJ databases">
        <title>Niallia locisalis sp.nov. isolated from a salt pond sample.</title>
        <authorList>
            <person name="Li X.-J."/>
            <person name="Dong L."/>
        </authorList>
    </citation>
    <scope>NUCLEOTIDE SEQUENCE [LARGE SCALE GENOMIC DNA]</scope>
    <source>
        <strain evidence="1 2">DSM 29761</strain>
    </source>
</reference>
<organism evidence="1 2">
    <name type="scientific">Niallia oryzisoli</name>
    <dbReference type="NCBI Taxonomy" id="1737571"/>
    <lineage>
        <taxon>Bacteria</taxon>
        <taxon>Bacillati</taxon>
        <taxon>Bacillota</taxon>
        <taxon>Bacilli</taxon>
        <taxon>Bacillales</taxon>
        <taxon>Bacillaceae</taxon>
        <taxon>Niallia</taxon>
    </lineage>
</organism>